<accession>A0AA88DAC0</accession>
<keyword evidence="2" id="KW-0067">ATP-binding</keyword>
<proteinExistence type="predicted"/>
<evidence type="ECO:0000313" key="3">
    <source>
        <dbReference type="EMBL" id="GMN31749.1"/>
    </source>
</evidence>
<organism evidence="3 4">
    <name type="scientific">Ficus carica</name>
    <name type="common">Common fig</name>
    <dbReference type="NCBI Taxonomy" id="3494"/>
    <lineage>
        <taxon>Eukaryota</taxon>
        <taxon>Viridiplantae</taxon>
        <taxon>Streptophyta</taxon>
        <taxon>Embryophyta</taxon>
        <taxon>Tracheophyta</taxon>
        <taxon>Spermatophyta</taxon>
        <taxon>Magnoliopsida</taxon>
        <taxon>eudicotyledons</taxon>
        <taxon>Gunneridae</taxon>
        <taxon>Pentapetalae</taxon>
        <taxon>rosids</taxon>
        <taxon>fabids</taxon>
        <taxon>Rosales</taxon>
        <taxon>Moraceae</taxon>
        <taxon>Ficeae</taxon>
        <taxon>Ficus</taxon>
    </lineage>
</organism>
<keyword evidence="1" id="KW-0547">Nucleotide-binding</keyword>
<dbReference type="AlphaFoldDB" id="A0AA88DAC0"/>
<name>A0AA88DAC0_FICCA</name>
<sequence length="175" mass="20286">MSENVAGNLAGEMSSGEKMTPFAGSGCLSTMSFWWLNPLMKKGKKKVLQEEDIPRLREQDRARTLYEKFSEELWKRKPRYSSDCSSVLSTIFFIHWREILVSDIFALIKVLTLASNPLFIGAFIRIVEGDSMFRYEGYLLTFGLFIAKIFESVSERQWCYAFSEKQYNIKTNKAQ</sequence>
<dbReference type="GO" id="GO:0016020">
    <property type="term" value="C:membrane"/>
    <property type="evidence" value="ECO:0007669"/>
    <property type="project" value="TreeGrafter"/>
</dbReference>
<evidence type="ECO:0000256" key="1">
    <source>
        <dbReference type="ARBA" id="ARBA00022741"/>
    </source>
</evidence>
<evidence type="ECO:0000313" key="4">
    <source>
        <dbReference type="Proteomes" id="UP001187192"/>
    </source>
</evidence>
<evidence type="ECO:0008006" key="5">
    <source>
        <dbReference type="Google" id="ProtNLM"/>
    </source>
</evidence>
<gene>
    <name evidence="3" type="ORF">TIFTF001_003387</name>
</gene>
<keyword evidence="4" id="KW-1185">Reference proteome</keyword>
<dbReference type="InterPro" id="IPR050173">
    <property type="entry name" value="ABC_transporter_C-like"/>
</dbReference>
<evidence type="ECO:0000256" key="2">
    <source>
        <dbReference type="ARBA" id="ARBA00022840"/>
    </source>
</evidence>
<dbReference type="PANTHER" id="PTHR24223:SF263">
    <property type="entry name" value="ABC-TYPE XENOBIOTIC TRANSPORTER"/>
    <property type="match status" value="1"/>
</dbReference>
<comment type="caution">
    <text evidence="3">The sequence shown here is derived from an EMBL/GenBank/DDBJ whole genome shotgun (WGS) entry which is preliminary data.</text>
</comment>
<reference evidence="3" key="1">
    <citation type="submission" date="2023-07" db="EMBL/GenBank/DDBJ databases">
        <title>draft genome sequence of fig (Ficus carica).</title>
        <authorList>
            <person name="Takahashi T."/>
            <person name="Nishimura K."/>
        </authorList>
    </citation>
    <scope>NUCLEOTIDE SEQUENCE</scope>
</reference>
<dbReference type="PANTHER" id="PTHR24223">
    <property type="entry name" value="ATP-BINDING CASSETTE SUB-FAMILY C"/>
    <property type="match status" value="1"/>
</dbReference>
<dbReference type="GO" id="GO:0042626">
    <property type="term" value="F:ATPase-coupled transmembrane transporter activity"/>
    <property type="evidence" value="ECO:0007669"/>
    <property type="project" value="TreeGrafter"/>
</dbReference>
<protein>
    <recommendedName>
        <fullName evidence="5">ABC transmembrane type-1 domain-containing protein</fullName>
    </recommendedName>
</protein>
<dbReference type="EMBL" id="BTGU01000003">
    <property type="protein sequence ID" value="GMN31749.1"/>
    <property type="molecule type" value="Genomic_DNA"/>
</dbReference>
<dbReference type="Proteomes" id="UP001187192">
    <property type="component" value="Unassembled WGS sequence"/>
</dbReference>
<dbReference type="GO" id="GO:0005524">
    <property type="term" value="F:ATP binding"/>
    <property type="evidence" value="ECO:0007669"/>
    <property type="project" value="UniProtKB-KW"/>
</dbReference>